<name>A0A2N5XXB6_9HYPH</name>
<keyword evidence="1" id="KW-0378">Hydrolase</keyword>
<dbReference type="Pfam" id="PF04203">
    <property type="entry name" value="Sortase"/>
    <property type="match status" value="1"/>
</dbReference>
<keyword evidence="2" id="KW-0812">Transmembrane</keyword>
<keyword evidence="4" id="KW-1185">Reference proteome</keyword>
<evidence type="ECO:0000256" key="2">
    <source>
        <dbReference type="SAM" id="Phobius"/>
    </source>
</evidence>
<dbReference type="InterPro" id="IPR041999">
    <property type="entry name" value="Sortase_D_1"/>
</dbReference>
<dbReference type="Proteomes" id="UP000234881">
    <property type="component" value="Unassembled WGS sequence"/>
</dbReference>
<evidence type="ECO:0000313" key="4">
    <source>
        <dbReference type="Proteomes" id="UP000234881"/>
    </source>
</evidence>
<reference evidence="3 4" key="1">
    <citation type="submission" date="2018-01" db="EMBL/GenBank/DDBJ databases">
        <title>The draft genome sequence of Cohaesibacter sp. H1304.</title>
        <authorList>
            <person name="Wang N.-N."/>
            <person name="Du Z.-J."/>
        </authorList>
    </citation>
    <scope>NUCLEOTIDE SEQUENCE [LARGE SCALE GENOMIC DNA]</scope>
    <source>
        <strain evidence="3 4">H1304</strain>
    </source>
</reference>
<organism evidence="3 4">
    <name type="scientific">Cohaesibacter celericrescens</name>
    <dbReference type="NCBI Taxonomy" id="2067669"/>
    <lineage>
        <taxon>Bacteria</taxon>
        <taxon>Pseudomonadati</taxon>
        <taxon>Pseudomonadota</taxon>
        <taxon>Alphaproteobacteria</taxon>
        <taxon>Hyphomicrobiales</taxon>
        <taxon>Cohaesibacteraceae</taxon>
    </lineage>
</organism>
<evidence type="ECO:0000313" key="3">
    <source>
        <dbReference type="EMBL" id="PLW79129.1"/>
    </source>
</evidence>
<comment type="caution">
    <text evidence="3">The sequence shown here is derived from an EMBL/GenBank/DDBJ whole genome shotgun (WGS) entry which is preliminary data.</text>
</comment>
<proteinExistence type="predicted"/>
<evidence type="ECO:0000256" key="1">
    <source>
        <dbReference type="ARBA" id="ARBA00022801"/>
    </source>
</evidence>
<dbReference type="InterPro" id="IPR023365">
    <property type="entry name" value="Sortase_dom-sf"/>
</dbReference>
<protein>
    <submittedName>
        <fullName evidence="3">Class GN sortase</fullName>
    </submittedName>
</protein>
<dbReference type="InterPro" id="IPR005754">
    <property type="entry name" value="Sortase"/>
</dbReference>
<keyword evidence="2" id="KW-1133">Transmembrane helix</keyword>
<sequence>MDAMAPNRPQRRFKFKSKLTRVKRARHMLARCYILTPTTESGTPLPLCHHLKSLLPRTLPMAVLLLSLVGSGFVLWGFWIPMKAQLAQYLLERAWQTSRETGQPQKAWSWADSWPVAKLSIKALNLQAIVLKEAGGEALAFGPVLLEQSASLGGNGTSVIAAHRDTHFKALFRLEQGALIKVEPMAGPSMIYQVNEMRIVRWDQSGLIKDTQSSQLIITSCWPFDSLIEGPLRFIAIADRVAPQ</sequence>
<dbReference type="OrthoDB" id="9790661at2"/>
<dbReference type="CDD" id="cd05828">
    <property type="entry name" value="Sortase_D_1"/>
    <property type="match status" value="1"/>
</dbReference>
<dbReference type="Gene3D" id="2.40.260.10">
    <property type="entry name" value="Sortase"/>
    <property type="match status" value="1"/>
</dbReference>
<dbReference type="SUPFAM" id="SSF63817">
    <property type="entry name" value="Sortase"/>
    <property type="match status" value="1"/>
</dbReference>
<dbReference type="GO" id="GO:0016787">
    <property type="term" value="F:hydrolase activity"/>
    <property type="evidence" value="ECO:0007669"/>
    <property type="project" value="UniProtKB-KW"/>
</dbReference>
<accession>A0A2N5XXB6</accession>
<dbReference type="InterPro" id="IPR022445">
    <property type="entry name" value="Sortase_proteobact_type"/>
</dbReference>
<dbReference type="EMBL" id="PKUQ01000001">
    <property type="protein sequence ID" value="PLW79129.1"/>
    <property type="molecule type" value="Genomic_DNA"/>
</dbReference>
<dbReference type="NCBIfam" id="TIGR03784">
    <property type="entry name" value="marine_sortase"/>
    <property type="match status" value="1"/>
</dbReference>
<dbReference type="AlphaFoldDB" id="A0A2N5XXB6"/>
<keyword evidence="2" id="KW-0472">Membrane</keyword>
<feature type="transmembrane region" description="Helical" evidence="2">
    <location>
        <begin position="58"/>
        <end position="80"/>
    </location>
</feature>
<gene>
    <name evidence="3" type="ORF">C0081_02560</name>
</gene>